<organism evidence="2 3">
    <name type="scientific">Yoonia algicola</name>
    <dbReference type="NCBI Taxonomy" id="3137368"/>
    <lineage>
        <taxon>Bacteria</taxon>
        <taxon>Pseudomonadati</taxon>
        <taxon>Pseudomonadota</taxon>
        <taxon>Alphaproteobacteria</taxon>
        <taxon>Rhodobacterales</taxon>
        <taxon>Paracoccaceae</taxon>
        <taxon>Yoonia</taxon>
    </lineage>
</organism>
<dbReference type="AlphaFoldDB" id="A0AAN0MHM5"/>
<keyword evidence="1" id="KW-1133">Transmembrane helix</keyword>
<keyword evidence="1" id="KW-0472">Membrane</keyword>
<evidence type="ECO:0000313" key="2">
    <source>
        <dbReference type="EMBL" id="WZU65043.1"/>
    </source>
</evidence>
<dbReference type="Proteomes" id="UP001451782">
    <property type="component" value="Chromosome"/>
</dbReference>
<feature type="transmembrane region" description="Helical" evidence="1">
    <location>
        <begin position="21"/>
        <end position="39"/>
    </location>
</feature>
<accession>A0AAN0MHM5</accession>
<dbReference type="EMBL" id="CP151762">
    <property type="protein sequence ID" value="WZU65043.1"/>
    <property type="molecule type" value="Genomic_DNA"/>
</dbReference>
<feature type="transmembrane region" description="Helical" evidence="1">
    <location>
        <begin position="75"/>
        <end position="98"/>
    </location>
</feature>
<proteinExistence type="predicted"/>
<dbReference type="KEGG" id="yag:AABB28_07195"/>
<evidence type="ECO:0000256" key="1">
    <source>
        <dbReference type="SAM" id="Phobius"/>
    </source>
</evidence>
<feature type="transmembrane region" description="Helical" evidence="1">
    <location>
        <begin position="104"/>
        <end position="134"/>
    </location>
</feature>
<reference evidence="2 3" key="1">
    <citation type="submission" date="2024-04" db="EMBL/GenBank/DDBJ databases">
        <title>Phylogenomic analyses of a clade within the roseobacter group suggest taxonomic reassignments of species of the genera Aestuariivita, Citreicella, Loktanella, Nautella, Pelagibaca, Ruegeria, Thalassobius, Thiobacimonas and Tropicibacter, and the proposal o.</title>
        <authorList>
            <person name="Jeon C.O."/>
        </authorList>
    </citation>
    <scope>NUCLEOTIDE SEQUENCE [LARGE SCALE GENOMIC DNA]</scope>
    <source>
        <strain evidence="2 3">G8-12</strain>
    </source>
</reference>
<keyword evidence="3" id="KW-1185">Reference proteome</keyword>
<feature type="transmembrane region" description="Helical" evidence="1">
    <location>
        <begin position="51"/>
        <end position="68"/>
    </location>
</feature>
<gene>
    <name evidence="2" type="ORF">AABB28_07195</name>
</gene>
<protein>
    <submittedName>
        <fullName evidence="2">Uncharacterized protein</fullName>
    </submittedName>
</protein>
<evidence type="ECO:0000313" key="3">
    <source>
        <dbReference type="Proteomes" id="UP001451782"/>
    </source>
</evidence>
<keyword evidence="1" id="KW-0812">Transmembrane</keyword>
<dbReference type="RefSeq" id="WP_342071394.1">
    <property type="nucleotide sequence ID" value="NZ_CP151762.1"/>
</dbReference>
<sequence>MQFEWPTAEQMMYRVIRLRRLIVLAVAIPVLVMLGVALFDPAALSPERATLASLCVAMLVVGHVVLFPNVTLETIALSLSVTALVVVMPLVKIVAGWAPAAHQSAALVILVCLAVAAMGVLMALLQIAFNLLAYTGPALRLRLKTRLELPCSPTVARRQCALTAQTRRGRVLTGSADENGFFDVAVASAHAADPTNPAQPLIVKVDAKVLHTSDARHDVMIVLPDGSVTVTSQSFVPAANGCRIEVTDMPGDFTAGMHAMFWLTDQQADNLTEMTDIILGQDARANGLAHNVSLLSVAGTLLSPRHPQAKRAK</sequence>
<name>A0AAN0MHM5_9RHOB</name>